<reference evidence="1" key="2">
    <citation type="submission" date="2018-08" db="UniProtKB">
        <authorList>
            <consortium name="EnsemblPlants"/>
        </authorList>
    </citation>
    <scope>IDENTIFICATION</scope>
    <source>
        <strain evidence="1">Yugu1</strain>
    </source>
</reference>
<dbReference type="Gramene" id="KQK96298">
    <property type="protein sequence ID" value="KQK96298"/>
    <property type="gene ID" value="SETIT_011394mg"/>
</dbReference>
<reference evidence="2" key="1">
    <citation type="journal article" date="2012" name="Nat. Biotechnol.">
        <title>Reference genome sequence of the model plant Setaria.</title>
        <authorList>
            <person name="Bennetzen J.L."/>
            <person name="Schmutz J."/>
            <person name="Wang H."/>
            <person name="Percifield R."/>
            <person name="Hawkins J."/>
            <person name="Pontaroli A.C."/>
            <person name="Estep M."/>
            <person name="Feng L."/>
            <person name="Vaughn J.N."/>
            <person name="Grimwood J."/>
            <person name="Jenkins J."/>
            <person name="Barry K."/>
            <person name="Lindquist E."/>
            <person name="Hellsten U."/>
            <person name="Deshpande S."/>
            <person name="Wang X."/>
            <person name="Wu X."/>
            <person name="Mitros T."/>
            <person name="Triplett J."/>
            <person name="Yang X."/>
            <person name="Ye C.Y."/>
            <person name="Mauro-Herrera M."/>
            <person name="Wang L."/>
            <person name="Li P."/>
            <person name="Sharma M."/>
            <person name="Sharma R."/>
            <person name="Ronald P.C."/>
            <person name="Panaud O."/>
            <person name="Kellogg E.A."/>
            <person name="Brutnell T.P."/>
            <person name="Doust A.N."/>
            <person name="Tuskan G.A."/>
            <person name="Rokhsar D."/>
            <person name="Devos K.M."/>
        </authorList>
    </citation>
    <scope>NUCLEOTIDE SEQUENCE [LARGE SCALE GENOMIC DNA]</scope>
    <source>
        <strain evidence="2">cv. Yugu1</strain>
    </source>
</reference>
<dbReference type="EnsemblPlants" id="KQK96298">
    <property type="protein sequence ID" value="KQK96298"/>
    <property type="gene ID" value="SETIT_011394mg"/>
</dbReference>
<evidence type="ECO:0000313" key="2">
    <source>
        <dbReference type="Proteomes" id="UP000004995"/>
    </source>
</evidence>
<organism evidence="1 2">
    <name type="scientific">Setaria italica</name>
    <name type="common">Foxtail millet</name>
    <name type="synonym">Panicum italicum</name>
    <dbReference type="NCBI Taxonomy" id="4555"/>
    <lineage>
        <taxon>Eukaryota</taxon>
        <taxon>Viridiplantae</taxon>
        <taxon>Streptophyta</taxon>
        <taxon>Embryophyta</taxon>
        <taxon>Tracheophyta</taxon>
        <taxon>Spermatophyta</taxon>
        <taxon>Magnoliopsida</taxon>
        <taxon>Liliopsida</taxon>
        <taxon>Poales</taxon>
        <taxon>Poaceae</taxon>
        <taxon>PACMAD clade</taxon>
        <taxon>Panicoideae</taxon>
        <taxon>Panicodae</taxon>
        <taxon>Paniceae</taxon>
        <taxon>Cenchrinae</taxon>
        <taxon>Setaria</taxon>
    </lineage>
</organism>
<dbReference type="HOGENOM" id="CLU_2175440_0_0_1"/>
<sequence length="110" mass="12355">MFSINHSSRRTAIILPCSSESLFFSPYMRHAAIIVTDALAQNMPRYPCLQLTEIADQVKSGSEIALPLPVHKENQQYEALFGLMWIERDWQGLIPCHSMAILAQPNKAGV</sequence>
<dbReference type="EMBL" id="AGNK02004079">
    <property type="status" value="NOT_ANNOTATED_CDS"/>
    <property type="molecule type" value="Genomic_DNA"/>
</dbReference>
<dbReference type="Proteomes" id="UP000004995">
    <property type="component" value="Unassembled WGS sequence"/>
</dbReference>
<dbReference type="AlphaFoldDB" id="K3YB02"/>
<dbReference type="InParanoid" id="K3YB02"/>
<proteinExistence type="predicted"/>
<keyword evidence="2" id="KW-1185">Reference proteome</keyword>
<protein>
    <submittedName>
        <fullName evidence="1">Uncharacterized protein</fullName>
    </submittedName>
</protein>
<accession>K3YB02</accession>
<evidence type="ECO:0000313" key="1">
    <source>
        <dbReference type="EnsemblPlants" id="KQK96298"/>
    </source>
</evidence>
<name>K3YB02_SETIT</name>